<dbReference type="InterPro" id="IPR029068">
    <property type="entry name" value="Glyas_Bleomycin-R_OHBP_Dase"/>
</dbReference>
<dbReference type="InterPro" id="IPR037523">
    <property type="entry name" value="VOC_core"/>
</dbReference>
<dbReference type="PROSITE" id="PS51819">
    <property type="entry name" value="VOC"/>
    <property type="match status" value="1"/>
</dbReference>
<dbReference type="RefSeq" id="WP_268004438.1">
    <property type="nucleotide sequence ID" value="NZ_CP104067.1"/>
</dbReference>
<dbReference type="EMBL" id="CP104067">
    <property type="protein sequence ID" value="WAH40539.1"/>
    <property type="molecule type" value="Genomic_DNA"/>
</dbReference>
<proteinExistence type="predicted"/>
<dbReference type="SUPFAM" id="SSF54593">
    <property type="entry name" value="Glyoxalase/Bleomycin resistance protein/Dihydroxybiphenyl dioxygenase"/>
    <property type="match status" value="1"/>
</dbReference>
<evidence type="ECO:0000313" key="2">
    <source>
        <dbReference type="EMBL" id="WAH40539.1"/>
    </source>
</evidence>
<dbReference type="Gene3D" id="3.10.180.10">
    <property type="entry name" value="2,3-Dihydroxybiphenyl 1,2-Dioxygenase, domain 1"/>
    <property type="match status" value="1"/>
</dbReference>
<evidence type="ECO:0000313" key="3">
    <source>
        <dbReference type="Proteomes" id="UP001164761"/>
    </source>
</evidence>
<organism evidence="2 3">
    <name type="scientific">Alicyclobacillus fastidiosus</name>
    <dbReference type="NCBI Taxonomy" id="392011"/>
    <lineage>
        <taxon>Bacteria</taxon>
        <taxon>Bacillati</taxon>
        <taxon>Bacillota</taxon>
        <taxon>Bacilli</taxon>
        <taxon>Bacillales</taxon>
        <taxon>Alicyclobacillaceae</taxon>
        <taxon>Alicyclobacillus</taxon>
    </lineage>
</organism>
<dbReference type="Pfam" id="PF00903">
    <property type="entry name" value="Glyoxalase"/>
    <property type="match status" value="1"/>
</dbReference>
<keyword evidence="3" id="KW-1185">Reference proteome</keyword>
<reference evidence="2" key="1">
    <citation type="submission" date="2022-08" db="EMBL/GenBank/DDBJ databases">
        <title>Alicyclobacillus fastidiosus DSM 17978, complete genome.</title>
        <authorList>
            <person name="Wang Q."/>
            <person name="Cai R."/>
            <person name="Wang Z."/>
        </authorList>
    </citation>
    <scope>NUCLEOTIDE SEQUENCE</scope>
    <source>
        <strain evidence="2">DSM 17978</strain>
    </source>
</reference>
<protein>
    <submittedName>
        <fullName evidence="2">VOC family protein</fullName>
    </submittedName>
</protein>
<sequence length="123" mass="14479">MLDYLGLTFAEIPVREFDRARTFYEDVLKFSILHLDATNRWCLYAIPTSQTAVAIYSNREMAGESPSQTRLVLEVKDLNQMIHYLQIHNIEVEPIRFHEQENFRISGFIDPSGNVWRIWSRST</sequence>
<name>A0ABY6ZCG8_9BACL</name>
<feature type="domain" description="VOC" evidence="1">
    <location>
        <begin position="6"/>
        <end position="121"/>
    </location>
</feature>
<accession>A0ABY6ZCG8</accession>
<evidence type="ECO:0000259" key="1">
    <source>
        <dbReference type="PROSITE" id="PS51819"/>
    </source>
</evidence>
<dbReference type="InterPro" id="IPR004360">
    <property type="entry name" value="Glyas_Fos-R_dOase_dom"/>
</dbReference>
<gene>
    <name evidence="2" type="ORF">NZD89_19795</name>
</gene>
<dbReference type="Proteomes" id="UP001164761">
    <property type="component" value="Chromosome"/>
</dbReference>